<sequence>MSAPIDEKTLKYLAQLSRIKLEEKEEKKFLKNLREILNYFELLKEVDTEHIEPLSGGTLNQNEFGTGQAITENVFREFEKEERGEKEKLTEQFFEKKDNFLKIPPVFE</sequence>
<dbReference type="PANTHER" id="PTHR15004:SF0">
    <property type="entry name" value="GLUTAMYL-TRNA(GLN) AMIDOTRANSFERASE SUBUNIT C, MITOCHONDRIAL"/>
    <property type="match status" value="1"/>
</dbReference>
<evidence type="ECO:0000313" key="3">
    <source>
        <dbReference type="Proteomes" id="UP000230131"/>
    </source>
</evidence>
<accession>A0A2M7B8H3</accession>
<dbReference type="EMBL" id="PEVH01000004">
    <property type="protein sequence ID" value="PIU99368.1"/>
    <property type="molecule type" value="Genomic_DNA"/>
</dbReference>
<dbReference type="HAMAP" id="MF_00122">
    <property type="entry name" value="GatC"/>
    <property type="match status" value="1"/>
</dbReference>
<dbReference type="Gene3D" id="1.10.20.60">
    <property type="entry name" value="Glu-tRNAGln amidotransferase C subunit, N-terminal domain"/>
    <property type="match status" value="1"/>
</dbReference>
<dbReference type="GO" id="GO:0006412">
    <property type="term" value="P:translation"/>
    <property type="evidence" value="ECO:0007669"/>
    <property type="project" value="UniProtKB-UniRule"/>
</dbReference>
<dbReference type="GO" id="GO:0050567">
    <property type="term" value="F:glutaminyl-tRNA synthase (glutamine-hydrolyzing) activity"/>
    <property type="evidence" value="ECO:0007669"/>
    <property type="project" value="UniProtKB-UniRule"/>
</dbReference>
<gene>
    <name evidence="1 2" type="primary">gatC</name>
    <name evidence="2" type="ORF">COS59_00120</name>
</gene>
<proteinExistence type="inferred from homology"/>
<dbReference type="Proteomes" id="UP000230131">
    <property type="component" value="Unassembled WGS sequence"/>
</dbReference>
<dbReference type="EC" id="6.3.5.-" evidence="1"/>
<dbReference type="InterPro" id="IPR036113">
    <property type="entry name" value="Asp/Glu-ADT_sf_sub_c"/>
</dbReference>
<keyword evidence="1" id="KW-0436">Ligase</keyword>
<keyword evidence="2" id="KW-0808">Transferase</keyword>
<dbReference type="InterPro" id="IPR003837">
    <property type="entry name" value="GatC"/>
</dbReference>
<comment type="similarity">
    <text evidence="1">Belongs to the GatC family.</text>
</comment>
<comment type="subunit">
    <text evidence="1">Heterotrimer of A, B and C subunits.</text>
</comment>
<dbReference type="GO" id="GO:0005524">
    <property type="term" value="F:ATP binding"/>
    <property type="evidence" value="ECO:0007669"/>
    <property type="project" value="UniProtKB-KW"/>
</dbReference>
<dbReference type="GO" id="GO:0070681">
    <property type="term" value="P:glutaminyl-tRNAGln biosynthesis via transamidation"/>
    <property type="evidence" value="ECO:0007669"/>
    <property type="project" value="TreeGrafter"/>
</dbReference>
<organism evidence="2 3">
    <name type="scientific">Candidatus Wolfebacteria bacterium CG03_land_8_20_14_0_80_36_15</name>
    <dbReference type="NCBI Taxonomy" id="1975067"/>
    <lineage>
        <taxon>Bacteria</taxon>
        <taxon>Candidatus Wolfeibacteriota</taxon>
    </lineage>
</organism>
<keyword evidence="1" id="KW-0648">Protein biosynthesis</keyword>
<comment type="catalytic activity">
    <reaction evidence="1">
        <text>L-glutamyl-tRNA(Gln) + L-glutamine + ATP + H2O = L-glutaminyl-tRNA(Gln) + L-glutamate + ADP + phosphate + H(+)</text>
        <dbReference type="Rhea" id="RHEA:17521"/>
        <dbReference type="Rhea" id="RHEA-COMP:9681"/>
        <dbReference type="Rhea" id="RHEA-COMP:9684"/>
        <dbReference type="ChEBI" id="CHEBI:15377"/>
        <dbReference type="ChEBI" id="CHEBI:15378"/>
        <dbReference type="ChEBI" id="CHEBI:29985"/>
        <dbReference type="ChEBI" id="CHEBI:30616"/>
        <dbReference type="ChEBI" id="CHEBI:43474"/>
        <dbReference type="ChEBI" id="CHEBI:58359"/>
        <dbReference type="ChEBI" id="CHEBI:78520"/>
        <dbReference type="ChEBI" id="CHEBI:78521"/>
        <dbReference type="ChEBI" id="CHEBI:456216"/>
    </reaction>
</comment>
<evidence type="ECO:0000256" key="1">
    <source>
        <dbReference type="HAMAP-Rule" id="MF_00122"/>
    </source>
</evidence>
<comment type="caution">
    <text evidence="2">The sequence shown here is derived from an EMBL/GenBank/DDBJ whole genome shotgun (WGS) entry which is preliminary data.</text>
</comment>
<dbReference type="Pfam" id="PF02686">
    <property type="entry name" value="GatC"/>
    <property type="match status" value="1"/>
</dbReference>
<comment type="function">
    <text evidence="1">Allows the formation of correctly charged Asn-tRNA(Asn) or Gln-tRNA(Gln) through the transamidation of misacylated Asp-tRNA(Asn) or Glu-tRNA(Gln) in organisms which lack either or both of asparaginyl-tRNA or glutaminyl-tRNA synthetases. The reaction takes place in the presence of glutamine and ATP through an activated phospho-Asp-tRNA(Asn) or phospho-Glu-tRNA(Gln).</text>
</comment>
<keyword evidence="1" id="KW-0547">Nucleotide-binding</keyword>
<dbReference type="PANTHER" id="PTHR15004">
    <property type="entry name" value="GLUTAMYL-TRNA(GLN) AMIDOTRANSFERASE SUBUNIT C, MITOCHONDRIAL"/>
    <property type="match status" value="1"/>
</dbReference>
<reference evidence="3" key="1">
    <citation type="submission" date="2017-09" db="EMBL/GenBank/DDBJ databases">
        <title>Depth-based differentiation of microbial function through sediment-hosted aquifers and enrichment of novel symbionts in the deep terrestrial subsurface.</title>
        <authorList>
            <person name="Probst A.J."/>
            <person name="Ladd B."/>
            <person name="Jarett J.K."/>
            <person name="Geller-Mcgrath D.E."/>
            <person name="Sieber C.M.K."/>
            <person name="Emerson J.B."/>
            <person name="Anantharaman K."/>
            <person name="Thomas B.C."/>
            <person name="Malmstrom R."/>
            <person name="Stieglmeier M."/>
            <person name="Klingl A."/>
            <person name="Woyke T."/>
            <person name="Ryan C.M."/>
            <person name="Banfield J.F."/>
        </authorList>
    </citation>
    <scope>NUCLEOTIDE SEQUENCE [LARGE SCALE GENOMIC DNA]</scope>
</reference>
<dbReference type="GO" id="GO:0050566">
    <property type="term" value="F:asparaginyl-tRNA synthase (glutamine-hydrolyzing) activity"/>
    <property type="evidence" value="ECO:0007669"/>
    <property type="project" value="RHEA"/>
</dbReference>
<dbReference type="GO" id="GO:0016740">
    <property type="term" value="F:transferase activity"/>
    <property type="evidence" value="ECO:0007669"/>
    <property type="project" value="UniProtKB-KW"/>
</dbReference>
<protein>
    <recommendedName>
        <fullName evidence="1">Aspartyl/glutamyl-tRNA(Asn/Gln) amidotransferase subunit C</fullName>
        <shortName evidence="1">Asp/Glu-ADT subunit C</shortName>
        <ecNumber evidence="1">6.3.5.-</ecNumber>
    </recommendedName>
</protein>
<dbReference type="SUPFAM" id="SSF141000">
    <property type="entry name" value="Glu-tRNAGln amidotransferase C subunit"/>
    <property type="match status" value="1"/>
</dbReference>
<dbReference type="AlphaFoldDB" id="A0A2M7B8H3"/>
<dbReference type="NCBIfam" id="TIGR00135">
    <property type="entry name" value="gatC"/>
    <property type="match status" value="1"/>
</dbReference>
<dbReference type="GO" id="GO:0006450">
    <property type="term" value="P:regulation of translational fidelity"/>
    <property type="evidence" value="ECO:0007669"/>
    <property type="project" value="InterPro"/>
</dbReference>
<comment type="catalytic activity">
    <reaction evidence="1">
        <text>L-aspartyl-tRNA(Asn) + L-glutamine + ATP + H2O = L-asparaginyl-tRNA(Asn) + L-glutamate + ADP + phosphate + 2 H(+)</text>
        <dbReference type="Rhea" id="RHEA:14513"/>
        <dbReference type="Rhea" id="RHEA-COMP:9674"/>
        <dbReference type="Rhea" id="RHEA-COMP:9677"/>
        <dbReference type="ChEBI" id="CHEBI:15377"/>
        <dbReference type="ChEBI" id="CHEBI:15378"/>
        <dbReference type="ChEBI" id="CHEBI:29985"/>
        <dbReference type="ChEBI" id="CHEBI:30616"/>
        <dbReference type="ChEBI" id="CHEBI:43474"/>
        <dbReference type="ChEBI" id="CHEBI:58359"/>
        <dbReference type="ChEBI" id="CHEBI:78515"/>
        <dbReference type="ChEBI" id="CHEBI:78516"/>
        <dbReference type="ChEBI" id="CHEBI:456216"/>
    </reaction>
</comment>
<evidence type="ECO:0000313" key="2">
    <source>
        <dbReference type="EMBL" id="PIU99368.1"/>
    </source>
</evidence>
<keyword evidence="1" id="KW-0067">ATP-binding</keyword>
<name>A0A2M7B8H3_9BACT</name>